<reference evidence="4 5" key="1">
    <citation type="submission" date="2016-02" db="EMBL/GenBank/DDBJ databases">
        <title>Band-tailed pigeon sequencing and assembly.</title>
        <authorList>
            <person name="Soares A.E."/>
            <person name="Novak B.J."/>
            <person name="Rice E.S."/>
            <person name="O'Connell B."/>
            <person name="Chang D."/>
            <person name="Weber S."/>
            <person name="Shapiro B."/>
        </authorList>
    </citation>
    <scope>NUCLEOTIDE SEQUENCE [LARGE SCALE GENOMIC DNA]</scope>
    <source>
        <strain evidence="4">BTP2013</strain>
        <tissue evidence="4">Blood</tissue>
    </source>
</reference>
<feature type="compositionally biased region" description="Polar residues" evidence="3">
    <location>
        <begin position="23"/>
        <end position="34"/>
    </location>
</feature>
<evidence type="ECO:0000313" key="4">
    <source>
        <dbReference type="EMBL" id="OPJ90554.1"/>
    </source>
</evidence>
<dbReference type="GO" id="GO:0004016">
    <property type="term" value="F:adenylate cyclase activity"/>
    <property type="evidence" value="ECO:0007669"/>
    <property type="project" value="TreeGrafter"/>
</dbReference>
<proteinExistence type="predicted"/>
<sequence length="151" mass="16800">MPVYSSLSSSPGNAPMTSAAGQVLATSDQTTRLPSKTDRKHDGMCSRECEAIVELVLVPLSHHYLAMDDAARAFYYFLECAAAYLHVSNNYMALMKLNKAEVLRNSLQDAKVIARFDEATFFRLKGEVCCGMGHIKLAKKIIRKVLNLLKR</sequence>
<feature type="region of interest" description="Disordered" evidence="3">
    <location>
        <begin position="23"/>
        <end position="42"/>
    </location>
</feature>
<keyword evidence="1" id="KW-0547">Nucleotide-binding</keyword>
<evidence type="ECO:0000256" key="1">
    <source>
        <dbReference type="ARBA" id="ARBA00022741"/>
    </source>
</evidence>
<keyword evidence="2" id="KW-0067">ATP-binding</keyword>
<comment type="caution">
    <text evidence="4">The sequence shown here is derived from an EMBL/GenBank/DDBJ whole genome shotgun (WGS) entry which is preliminary data.</text>
</comment>
<dbReference type="AlphaFoldDB" id="A0A1V4L131"/>
<protein>
    <submittedName>
        <fullName evidence="4">Uncharacterized protein</fullName>
    </submittedName>
</protein>
<organism evidence="4 5">
    <name type="scientific">Patagioenas fasciata monilis</name>
    <dbReference type="NCBI Taxonomy" id="372326"/>
    <lineage>
        <taxon>Eukaryota</taxon>
        <taxon>Metazoa</taxon>
        <taxon>Chordata</taxon>
        <taxon>Craniata</taxon>
        <taxon>Vertebrata</taxon>
        <taxon>Euteleostomi</taxon>
        <taxon>Archelosauria</taxon>
        <taxon>Archosauria</taxon>
        <taxon>Dinosauria</taxon>
        <taxon>Saurischia</taxon>
        <taxon>Theropoda</taxon>
        <taxon>Coelurosauria</taxon>
        <taxon>Aves</taxon>
        <taxon>Neognathae</taxon>
        <taxon>Neoaves</taxon>
        <taxon>Columbimorphae</taxon>
        <taxon>Columbiformes</taxon>
        <taxon>Columbidae</taxon>
        <taxon>Patagioenas</taxon>
    </lineage>
</organism>
<accession>A0A1V4L131</accession>
<keyword evidence="5" id="KW-1185">Reference proteome</keyword>
<dbReference type="OrthoDB" id="9397412at2759"/>
<dbReference type="GO" id="GO:0005737">
    <property type="term" value="C:cytoplasm"/>
    <property type="evidence" value="ECO:0007669"/>
    <property type="project" value="TreeGrafter"/>
</dbReference>
<dbReference type="Proteomes" id="UP000190648">
    <property type="component" value="Unassembled WGS sequence"/>
</dbReference>
<name>A0A1V4L131_PATFA</name>
<dbReference type="GO" id="GO:0005524">
    <property type="term" value="F:ATP binding"/>
    <property type="evidence" value="ECO:0007669"/>
    <property type="project" value="UniProtKB-KW"/>
</dbReference>
<dbReference type="EMBL" id="LSYS01000242">
    <property type="protein sequence ID" value="OPJ90554.1"/>
    <property type="molecule type" value="Genomic_DNA"/>
</dbReference>
<dbReference type="STRING" id="372326.A0A1V4L131"/>
<evidence type="ECO:0000256" key="3">
    <source>
        <dbReference type="SAM" id="MobiDB-lite"/>
    </source>
</evidence>
<dbReference type="PANTHER" id="PTHR16305:SF28">
    <property type="entry name" value="GUANYLATE CYCLASE DOMAIN-CONTAINING PROTEIN"/>
    <property type="match status" value="1"/>
</dbReference>
<dbReference type="PANTHER" id="PTHR16305">
    <property type="entry name" value="TESTICULAR SOLUBLE ADENYLYL CYCLASE"/>
    <property type="match status" value="1"/>
</dbReference>
<evidence type="ECO:0000313" key="5">
    <source>
        <dbReference type="Proteomes" id="UP000190648"/>
    </source>
</evidence>
<gene>
    <name evidence="4" type="ORF">AV530_008720</name>
</gene>
<evidence type="ECO:0000256" key="2">
    <source>
        <dbReference type="ARBA" id="ARBA00022840"/>
    </source>
</evidence>